<dbReference type="PRINTS" id="PR00414">
    <property type="entry name" value="PPTHIESTRASE"/>
</dbReference>
<proteinExistence type="inferred from homology"/>
<evidence type="ECO:0000256" key="7">
    <source>
        <dbReference type="ARBA" id="ARBA00023180"/>
    </source>
</evidence>
<evidence type="ECO:0000256" key="6">
    <source>
        <dbReference type="ARBA" id="ARBA00023157"/>
    </source>
</evidence>
<feature type="signal peptide" evidence="9">
    <location>
        <begin position="1"/>
        <end position="17"/>
    </location>
</feature>
<feature type="chain" id="PRO_5040830780" description="Palmitoyl-protein thioesterase 1" evidence="9">
    <location>
        <begin position="18"/>
        <end position="299"/>
    </location>
</feature>
<evidence type="ECO:0000256" key="8">
    <source>
        <dbReference type="ARBA" id="ARBA00031934"/>
    </source>
</evidence>
<evidence type="ECO:0000313" key="11">
    <source>
        <dbReference type="Proteomes" id="UP001152885"/>
    </source>
</evidence>
<evidence type="ECO:0000313" key="10">
    <source>
        <dbReference type="EMBL" id="CAI5757868.1"/>
    </source>
</evidence>
<dbReference type="Proteomes" id="UP001152885">
    <property type="component" value="Unassembled WGS sequence"/>
</dbReference>
<evidence type="ECO:0000256" key="2">
    <source>
        <dbReference type="ARBA" id="ARBA00012423"/>
    </source>
</evidence>
<reference evidence="10" key="1">
    <citation type="submission" date="2022-12" db="EMBL/GenBank/DDBJ databases">
        <authorList>
            <person name="Brejova B."/>
        </authorList>
    </citation>
    <scope>NUCLEOTIDE SEQUENCE</scope>
</reference>
<dbReference type="OrthoDB" id="10263094at2759"/>
<keyword evidence="11" id="KW-1185">Reference proteome</keyword>
<dbReference type="EMBL" id="CANTUO010000002">
    <property type="protein sequence ID" value="CAI5757868.1"/>
    <property type="molecule type" value="Genomic_DNA"/>
</dbReference>
<dbReference type="InterPro" id="IPR002472">
    <property type="entry name" value="Palm_thioest"/>
</dbReference>
<evidence type="ECO:0000256" key="1">
    <source>
        <dbReference type="ARBA" id="ARBA00010758"/>
    </source>
</evidence>
<keyword evidence="6" id="KW-1015">Disulfide bond</keyword>
<comment type="caution">
    <text evidence="10">The sequence shown here is derived from an EMBL/GenBank/DDBJ whole genome shotgun (WGS) entry which is preliminary data.</text>
</comment>
<evidence type="ECO:0000256" key="5">
    <source>
        <dbReference type="ARBA" id="ARBA00022801"/>
    </source>
</evidence>
<protein>
    <recommendedName>
        <fullName evidence="3">Palmitoyl-protein thioesterase 1</fullName>
        <ecNumber evidence="2">3.1.2.22</ecNumber>
    </recommendedName>
    <alternativeName>
        <fullName evidence="8">Palmitoyl-protein hydrolase 1</fullName>
    </alternativeName>
</protein>
<keyword evidence="4 9" id="KW-0732">Signal</keyword>
<dbReference type="FunFam" id="3.40.50.1820:FF:000107">
    <property type="entry name" value="Palmitoyl-protein thioesterase 1"/>
    <property type="match status" value="1"/>
</dbReference>
<organism evidence="10 11">
    <name type="scientific">Candida verbasci</name>
    <dbReference type="NCBI Taxonomy" id="1227364"/>
    <lineage>
        <taxon>Eukaryota</taxon>
        <taxon>Fungi</taxon>
        <taxon>Dikarya</taxon>
        <taxon>Ascomycota</taxon>
        <taxon>Saccharomycotina</taxon>
        <taxon>Pichiomycetes</taxon>
        <taxon>Debaryomycetaceae</taxon>
        <taxon>Candida/Lodderomyces clade</taxon>
        <taxon>Candida</taxon>
    </lineage>
</organism>
<keyword evidence="7" id="KW-0325">Glycoprotein</keyword>
<dbReference type="InterPro" id="IPR029058">
    <property type="entry name" value="AB_hydrolase_fold"/>
</dbReference>
<evidence type="ECO:0000256" key="3">
    <source>
        <dbReference type="ARBA" id="ARBA00014212"/>
    </source>
</evidence>
<name>A0A9W4X9Z7_9ASCO</name>
<dbReference type="EC" id="3.1.2.22" evidence="2"/>
<gene>
    <name evidence="10" type="ORF">CANVERA_P2380</name>
</gene>
<evidence type="ECO:0000256" key="4">
    <source>
        <dbReference type="ARBA" id="ARBA00022729"/>
    </source>
</evidence>
<dbReference type="Pfam" id="PF02089">
    <property type="entry name" value="Palm_thioest"/>
    <property type="match status" value="1"/>
</dbReference>
<evidence type="ECO:0000256" key="9">
    <source>
        <dbReference type="SAM" id="SignalP"/>
    </source>
</evidence>
<dbReference type="Gene3D" id="3.40.50.1820">
    <property type="entry name" value="alpha/beta hydrolase"/>
    <property type="match status" value="1"/>
</dbReference>
<dbReference type="SUPFAM" id="SSF53474">
    <property type="entry name" value="alpha/beta-Hydrolases"/>
    <property type="match status" value="1"/>
</dbReference>
<accession>A0A9W4X9Z7</accession>
<dbReference type="GO" id="GO:0008474">
    <property type="term" value="F:palmitoyl-(protein) hydrolase activity"/>
    <property type="evidence" value="ECO:0007669"/>
    <property type="project" value="UniProtKB-EC"/>
</dbReference>
<sequence length="299" mass="35092">MNLFSIFNLILFTFTSLFKLEDIKRIKPVVIWHGLGDNYNSSGIHRVSEIINEIYPNTFIYSIYLDEDPSTDEQNSYFGDANIQISQICAQLSNITELFHGFNIIGFSQGGVLSRGLIERCSGLVVENFVSFGSPHLGVLEVSICESNDWICRRRNQLLKRQIWNDNIQKHLIPAQYFRDHEKVEYAKYLKYSNLLADINNERKFKNKTYVENMKKLNKLILVNFLKDTTVIPKESSMFYDYDKEKDIVIPMIETEIYQKNYIGLKDLNEEGKIVFLNIDEAHMRISDQFIRELFINFF</sequence>
<dbReference type="AlphaFoldDB" id="A0A9W4X9Z7"/>
<comment type="similarity">
    <text evidence="1">Belongs to the palmitoyl-protein thioesterase family.</text>
</comment>
<dbReference type="PANTHER" id="PTHR11247">
    <property type="entry name" value="PALMITOYL-PROTEIN THIOESTERASE/DOLICHYLDIPHOSPHATASE 1"/>
    <property type="match status" value="1"/>
</dbReference>
<dbReference type="PANTHER" id="PTHR11247:SF8">
    <property type="entry name" value="PALMITOYL-PROTEIN THIOESTERASE 1"/>
    <property type="match status" value="1"/>
</dbReference>
<keyword evidence="5" id="KW-0378">Hydrolase</keyword>